<dbReference type="EMBL" id="MN545486">
    <property type="protein sequence ID" value="QRE02482.1"/>
    <property type="molecule type" value="Genomic_DNA"/>
</dbReference>
<name>A0A889IW02_9GAMA</name>
<keyword evidence="1" id="KW-1133">Transmembrane helix</keyword>
<sequence>MGTGFKDPSQHTPWRLVFYCLLPWVYMAIIQRFEVGFSGAAASLHGTQGASVWFHVIRNPELPPEVELEKISWGNVSRANYIVMLHVFPGRDVPEWVNFQDNVLTITWTSSPCPRGSHPVVYCSCASDLQSFTVICVAG</sequence>
<reference evidence="2" key="1">
    <citation type="submission" date="2019-10" db="EMBL/GenBank/DDBJ databases">
        <title>Otarine herpesvirus 4 in Northern fur seal genital swab.</title>
        <authorList>
            <person name="Deming A.C."/>
            <person name="Wellehan J.F.X."/>
            <person name="Gulland F.M.D."/>
        </authorList>
    </citation>
    <scope>NUCLEOTIDE SEQUENCE</scope>
    <source>
        <strain evidence="2">Cu11-001</strain>
    </source>
</reference>
<organism evidence="2">
    <name type="scientific">Otarine gammaherpesvirus 4</name>
    <dbReference type="NCBI Taxonomy" id="2801541"/>
    <lineage>
        <taxon>Viruses</taxon>
        <taxon>Duplodnaviria</taxon>
        <taxon>Heunggongvirae</taxon>
        <taxon>Peploviricota</taxon>
        <taxon>Herviviricetes</taxon>
        <taxon>Herpesvirales</taxon>
        <taxon>Orthoherpesviridae</taxon>
        <taxon>Gammaherpesvirinae</taxon>
    </lineage>
</organism>
<feature type="transmembrane region" description="Helical" evidence="1">
    <location>
        <begin position="12"/>
        <end position="30"/>
    </location>
</feature>
<keyword evidence="1" id="KW-0472">Membrane</keyword>
<protein>
    <submittedName>
        <fullName evidence="2">Uncharacterized protein</fullName>
    </submittedName>
</protein>
<evidence type="ECO:0000313" key="2">
    <source>
        <dbReference type="EMBL" id="QRE02482.1"/>
    </source>
</evidence>
<gene>
    <name evidence="2" type="primary">Ot1</name>
</gene>
<proteinExistence type="predicted"/>
<evidence type="ECO:0000256" key="1">
    <source>
        <dbReference type="SAM" id="Phobius"/>
    </source>
</evidence>
<accession>A0A889IW02</accession>
<keyword evidence="1" id="KW-0812">Transmembrane</keyword>